<organism evidence="1 2">
    <name type="scientific">Sporotomaculum syntrophicum</name>
    <dbReference type="NCBI Taxonomy" id="182264"/>
    <lineage>
        <taxon>Bacteria</taxon>
        <taxon>Bacillati</taxon>
        <taxon>Bacillota</taxon>
        <taxon>Clostridia</taxon>
        <taxon>Eubacteriales</taxon>
        <taxon>Desulfallaceae</taxon>
        <taxon>Sporotomaculum</taxon>
    </lineage>
</organism>
<evidence type="ECO:0000313" key="1">
    <source>
        <dbReference type="EMBL" id="KAF1084953.1"/>
    </source>
</evidence>
<accession>A0A9D2WPG7</accession>
<dbReference type="EMBL" id="LSRS01000003">
    <property type="protein sequence ID" value="KAF1084953.1"/>
    <property type="molecule type" value="Genomic_DNA"/>
</dbReference>
<evidence type="ECO:0000313" key="2">
    <source>
        <dbReference type="Proteomes" id="UP000798488"/>
    </source>
</evidence>
<dbReference type="RefSeq" id="WP_161821489.1">
    <property type="nucleotide sequence ID" value="NZ_LSRS01000003.1"/>
</dbReference>
<proteinExistence type="predicted"/>
<dbReference type="Proteomes" id="UP000798488">
    <property type="component" value="Unassembled WGS sequence"/>
</dbReference>
<dbReference type="OrthoDB" id="370983at186802"/>
<protein>
    <submittedName>
        <fullName evidence="1">Uncharacterized protein</fullName>
    </submittedName>
</protein>
<keyword evidence="2" id="KW-1185">Reference proteome</keyword>
<sequence>MAQVKNGCERECNCSIEIEESLVLIFCGDIDVAANGPKKKFFGREQKDGEPEVENKIGFGNNEACGCEIEIEESLVVVVCGEIDADKMKSCLQAYEEFKGNKKSD</sequence>
<dbReference type="AlphaFoldDB" id="A0A9D2WPG7"/>
<gene>
    <name evidence="1" type="ORF">SPSYN_01089</name>
</gene>
<name>A0A9D2WPG7_9FIRM</name>
<comment type="caution">
    <text evidence="1">The sequence shown here is derived from an EMBL/GenBank/DDBJ whole genome shotgun (WGS) entry which is preliminary data.</text>
</comment>
<reference evidence="1" key="1">
    <citation type="submission" date="2016-02" db="EMBL/GenBank/DDBJ databases">
        <title>Draft Genome Sequence of Sporotomaculum syntrophicum Strain FB, a Syntrophic Benzoate Degrader.</title>
        <authorList>
            <person name="Nobu M.K."/>
            <person name="Narihiro T."/>
            <person name="Qiu Y.-L."/>
            <person name="Ohashi A."/>
            <person name="Liu W.-T."/>
            <person name="Yuji S."/>
        </authorList>
    </citation>
    <scope>NUCLEOTIDE SEQUENCE</scope>
    <source>
        <strain evidence="1">FB</strain>
    </source>
</reference>